<dbReference type="Proteomes" id="UP000289333">
    <property type="component" value="Segment"/>
</dbReference>
<dbReference type="RefSeq" id="YP_009553436.1">
    <property type="nucleotide sequence ID" value="NC_040789.1"/>
</dbReference>
<dbReference type="EMBL" id="KY457233">
    <property type="protein sequence ID" value="ATY70180.1"/>
    <property type="molecule type" value="Genomic_DNA"/>
</dbReference>
<keyword evidence="3" id="KW-1185">Reference proteome</keyword>
<dbReference type="KEGG" id="vg:41701434"/>
<evidence type="ECO:0000256" key="1">
    <source>
        <dbReference type="SAM" id="MobiDB-lite"/>
    </source>
</evidence>
<proteinExistence type="predicted"/>
<organism evidence="2">
    <name type="scientific">Tomelloso virus</name>
    <dbReference type="NCBI Taxonomy" id="2053981"/>
    <lineage>
        <taxon>Viruses</taxon>
        <taxon>Viruses incertae sedis</taxon>
        <taxon>Naldaviricetes</taxon>
        <taxon>Lefavirales</taxon>
        <taxon>Nudiviridae</taxon>
        <taxon>Alphanudivirus</taxon>
        <taxon>Alphanudivirus alterdromelanogasteris</taxon>
    </lineage>
</organism>
<feature type="region of interest" description="Disordered" evidence="1">
    <location>
        <begin position="57"/>
        <end position="129"/>
    </location>
</feature>
<sequence length="842" mass="95918">MSTPEFYSMIVDQAVNEAEACIDIQWEISNPTPPPDQAPELYEVLEQYMAETIQQPVETPPIVRGGGKMINIADSPAANKSDSEDSDDESDSSSGSGSSSESEDSSDDEEIDEELESLVSINDGAQPVVRTNPVRTNEAKTISHVLLKTNIDSVKKDPKYIVPKGDLTVKKYIHKYPTPPKNARVFEMCNVIFDDIPPESDSTMVYDKALQLVSLHEFVSINQSSLKGLFIQDKLFETPHGRALRRLSTAHSIRTCQHRRLLVNNATLTPKIYNLVYGAVPNLMAYEYASYILLKKYRFKQSEKSSAPLIADGELEIGAYCYTLLASTDLLKWANDKDRKELKAYLVYACSFITEEELRFKVLSIVDIKEKKYITAESMLLIKQEYAAIISSLRRITDVSVKEKAIGLWHCFMHKCDLHHYLCPHTLRKVATFIKIVGKKLITKVELLDLENSDHDLTGLKYTFDETKMMFNFIPHVGTATIESIRQVQKSLSTVYNHFLQMFASHLVDFGIYPTTHKINVHHVDGFAKLQVKLMSPNNNNVKIPIMENKFGVINSTIAKMVQSIRTEFDIDRPIAMDREAISALMYTINMIILKRVELLMYMEDHDVCLGRAINDELRALFETDEFNSVDNINAWSRINDDEVEIGDLSEQSDADDDSDLEEETIIIGDDEHHQLLVDLTKTYVAPEPIVKRRPVPNTKIAQVTNRNYKRVTDITPYMLLDENIPRTACTMCKRRRTLKAMKMRTDIVVSCCKTCHTNLVIDFMAENKTVDFDTLVRRVENNYAIPLAFDANDEFIPDSLFDKTQSRLICNRLLREEKQPSKRKRNAPTANNNTKRSKIAV</sequence>
<feature type="compositionally biased region" description="Acidic residues" evidence="1">
    <location>
        <begin position="101"/>
        <end position="116"/>
    </location>
</feature>
<evidence type="ECO:0000313" key="2">
    <source>
        <dbReference type="EMBL" id="ATY70180.1"/>
    </source>
</evidence>
<evidence type="ECO:0000313" key="3">
    <source>
        <dbReference type="Proteomes" id="UP000289333"/>
    </source>
</evidence>
<name>A0A2H4T2S5_9VIRU</name>
<reference evidence="2" key="1">
    <citation type="journal article" date="2021" name="Virus">
        <title>The discovery, distribution and diversity of DNA viruses associated with Drosophila melanogaster in Europe.</title>
        <authorList>
            <person name="Wallace M.A."/>
            <person name="Coffman K.A."/>
            <person name="Gilbert C."/>
            <person name="Ravindran S."/>
            <person name="Albery G.F."/>
            <person name="Abbott J."/>
            <person name="Argyridou E."/>
            <person name="Bellosta P."/>
            <person name="Betancourt A.J."/>
            <person name="Colinet H."/>
            <person name="Eric K."/>
            <person name="Glaser-Schmitt A."/>
            <person name="Grath S."/>
            <person name="Jelic M."/>
            <person name="Kankare M."/>
            <person name="Kozeretska I."/>
            <person name="Loeschcke V."/>
            <person name="Montchamp-Moreau C."/>
            <person name="Ometto L."/>
            <person name="Onder B.S."/>
            <person name="Orengo D.J."/>
            <person name="Parsch J."/>
            <person name="Pascual M."/>
            <person name="Patenkovic A."/>
            <person name="Puerma E."/>
            <person name="Ritchie M.G."/>
            <person name="Rota-Stabelli O."/>
            <person name="Schou M.F."/>
            <person name="Serga S.V."/>
            <person name="Stamenkovic-Radak M."/>
            <person name="Tanaskovic M."/>
            <person name="Veselinovic M.S."/>
            <person name="Vieira J."/>
            <person name="Vieira C.P."/>
            <person name="Kapun M."/>
            <person name="Flatt T."/>
            <person name="Gonzalez J."/>
            <person name="Staubach F."/>
            <person name="Obbard D.J."/>
        </authorList>
    </citation>
    <scope>NUCLEOTIDE SEQUENCE</scope>
    <source>
        <strain evidence="2">DrosEU28 Tomelloso 2015</strain>
    </source>
</reference>
<protein>
    <submittedName>
        <fullName evidence="2">GrBNV gp28-like protein</fullName>
    </submittedName>
</protein>
<feature type="region of interest" description="Disordered" evidence="1">
    <location>
        <begin position="819"/>
        <end position="842"/>
    </location>
</feature>
<dbReference type="GeneID" id="41701434"/>
<accession>A0A2H4T2S5</accession>
<dbReference type="OrthoDB" id="29680at10239"/>